<feature type="region of interest" description="Disordered" evidence="1">
    <location>
        <begin position="1"/>
        <end position="26"/>
    </location>
</feature>
<dbReference type="AlphaFoldDB" id="A0A934KQE6"/>
<organism evidence="2 3">
    <name type="scientific">Candidatus Amunia macphersoniae</name>
    <dbReference type="NCBI Taxonomy" id="3127014"/>
    <lineage>
        <taxon>Bacteria</taxon>
        <taxon>Bacillati</taxon>
        <taxon>Candidatus Dormiibacterota</taxon>
        <taxon>Candidatus Dormibacteria</taxon>
        <taxon>Candidatus Aeolococcales</taxon>
        <taxon>Candidatus Aeolococcaceae</taxon>
        <taxon>Candidatus Amunia</taxon>
    </lineage>
</organism>
<evidence type="ECO:0000313" key="3">
    <source>
        <dbReference type="Proteomes" id="UP000614410"/>
    </source>
</evidence>
<comment type="caution">
    <text evidence="2">The sequence shown here is derived from an EMBL/GenBank/DDBJ whole genome shotgun (WGS) entry which is preliminary data.</text>
</comment>
<dbReference type="Proteomes" id="UP000614410">
    <property type="component" value="Unassembled WGS sequence"/>
</dbReference>
<gene>
    <name evidence="2" type="ORF">JF887_14320</name>
</gene>
<proteinExistence type="predicted"/>
<sequence length="203" mass="22238">MNLFPLDDGSEDGPLYEGDLDTDPVSESQARASRDGREFDLDAFAYLEQAGATIVERYVRVDGYPLDALVEGLNGARFYVDAHGSPDRTVRPQAGMRRQDTVLKFGYKALYLAKQGVAQPLLLITSHMPSAHLSAGRILRDLANTGALWDAAAVTGDLAGFQRLHQYFTSTPPCDQPIPAPWRETVTQLTLDAVDPLGDPEEF</sequence>
<protein>
    <submittedName>
        <fullName evidence="2">Uncharacterized protein</fullName>
    </submittedName>
</protein>
<evidence type="ECO:0000313" key="2">
    <source>
        <dbReference type="EMBL" id="MBJ7610579.1"/>
    </source>
</evidence>
<evidence type="ECO:0000256" key="1">
    <source>
        <dbReference type="SAM" id="MobiDB-lite"/>
    </source>
</evidence>
<name>A0A934KQE6_9BACT</name>
<dbReference type="EMBL" id="JAEKNN010000066">
    <property type="protein sequence ID" value="MBJ7610579.1"/>
    <property type="molecule type" value="Genomic_DNA"/>
</dbReference>
<accession>A0A934KQE6</accession>
<reference evidence="2 3" key="1">
    <citation type="submission" date="2020-10" db="EMBL/GenBank/DDBJ databases">
        <title>Ca. Dormibacterota MAGs.</title>
        <authorList>
            <person name="Montgomery K."/>
        </authorList>
    </citation>
    <scope>NUCLEOTIDE SEQUENCE [LARGE SCALE GENOMIC DNA]</scope>
    <source>
        <strain evidence="2">Mitchell_Peninsula_5</strain>
    </source>
</reference>